<keyword evidence="5" id="KW-1185">Reference proteome</keyword>
<dbReference type="OrthoDB" id="515799at2759"/>
<dbReference type="AlphaFoldDB" id="A0A9Q1JYX5"/>
<comment type="caution">
    <text evidence="4">The sequence shown here is derived from an EMBL/GenBank/DDBJ whole genome shotgun (WGS) entry which is preliminary data.</text>
</comment>
<proteinExistence type="predicted"/>
<reference evidence="4" key="1">
    <citation type="submission" date="2022-04" db="EMBL/GenBank/DDBJ databases">
        <title>Carnegiea gigantea Genome sequencing and assembly v2.</title>
        <authorList>
            <person name="Copetti D."/>
            <person name="Sanderson M.J."/>
            <person name="Burquez A."/>
            <person name="Wojciechowski M.F."/>
        </authorList>
    </citation>
    <scope>NUCLEOTIDE SEQUENCE</scope>
    <source>
        <strain evidence="4">SGP5-SGP5p</strain>
        <tissue evidence="4">Aerial part</tissue>
    </source>
</reference>
<organism evidence="4 5">
    <name type="scientific">Carnegiea gigantea</name>
    <dbReference type="NCBI Taxonomy" id="171969"/>
    <lineage>
        <taxon>Eukaryota</taxon>
        <taxon>Viridiplantae</taxon>
        <taxon>Streptophyta</taxon>
        <taxon>Embryophyta</taxon>
        <taxon>Tracheophyta</taxon>
        <taxon>Spermatophyta</taxon>
        <taxon>Magnoliopsida</taxon>
        <taxon>eudicotyledons</taxon>
        <taxon>Gunneridae</taxon>
        <taxon>Pentapetalae</taxon>
        <taxon>Caryophyllales</taxon>
        <taxon>Cactineae</taxon>
        <taxon>Cactaceae</taxon>
        <taxon>Cactoideae</taxon>
        <taxon>Echinocereeae</taxon>
        <taxon>Carnegiea</taxon>
    </lineage>
</organism>
<evidence type="ECO:0008006" key="6">
    <source>
        <dbReference type="Google" id="ProtNLM"/>
    </source>
</evidence>
<protein>
    <recommendedName>
        <fullName evidence="6">TSL-kinase interacting protein 1</fullName>
    </recommendedName>
</protein>
<feature type="region of interest" description="Disordered" evidence="3">
    <location>
        <begin position="103"/>
        <end position="131"/>
    </location>
</feature>
<dbReference type="GO" id="GO:0005634">
    <property type="term" value="C:nucleus"/>
    <property type="evidence" value="ECO:0007669"/>
    <property type="project" value="TreeGrafter"/>
</dbReference>
<dbReference type="EMBL" id="JAKOGI010000535">
    <property type="protein sequence ID" value="KAJ8433479.1"/>
    <property type="molecule type" value="Genomic_DNA"/>
</dbReference>
<dbReference type="GO" id="GO:0003677">
    <property type="term" value="F:DNA binding"/>
    <property type="evidence" value="ECO:0007669"/>
    <property type="project" value="UniProtKB-KW"/>
</dbReference>
<gene>
    <name evidence="4" type="ORF">Cgig2_004417</name>
</gene>
<evidence type="ECO:0000313" key="4">
    <source>
        <dbReference type="EMBL" id="KAJ8433479.1"/>
    </source>
</evidence>
<name>A0A9Q1JYX5_9CARY</name>
<evidence type="ECO:0000313" key="5">
    <source>
        <dbReference type="Proteomes" id="UP001153076"/>
    </source>
</evidence>
<feature type="region of interest" description="Disordered" evidence="3">
    <location>
        <begin position="556"/>
        <end position="577"/>
    </location>
</feature>
<accession>A0A9Q1JYX5</accession>
<dbReference type="GO" id="GO:0007389">
    <property type="term" value="P:pattern specification process"/>
    <property type="evidence" value="ECO:0007669"/>
    <property type="project" value="TreeGrafter"/>
</dbReference>
<feature type="region of interest" description="Disordered" evidence="3">
    <location>
        <begin position="600"/>
        <end position="622"/>
    </location>
</feature>
<evidence type="ECO:0000256" key="3">
    <source>
        <dbReference type="SAM" id="MobiDB-lite"/>
    </source>
</evidence>
<dbReference type="PANTHER" id="PTHR21677:SF1">
    <property type="entry name" value="PROTEIN CRAMPED-LIKE"/>
    <property type="match status" value="1"/>
</dbReference>
<dbReference type="Proteomes" id="UP001153076">
    <property type="component" value="Unassembled WGS sequence"/>
</dbReference>
<feature type="compositionally biased region" description="Acidic residues" evidence="3">
    <location>
        <begin position="600"/>
        <end position="609"/>
    </location>
</feature>
<dbReference type="InterPro" id="IPR055315">
    <property type="entry name" value="Cramped-like"/>
</dbReference>
<dbReference type="PANTHER" id="PTHR21677">
    <property type="entry name" value="CRAMPED PROTEIN"/>
    <property type="match status" value="1"/>
</dbReference>
<dbReference type="GO" id="GO:0003682">
    <property type="term" value="F:chromatin binding"/>
    <property type="evidence" value="ECO:0007669"/>
    <property type="project" value="InterPro"/>
</dbReference>
<sequence>MGTIAKSSKTVSALLLAIGAVAIQKFTVACTSQGAVIIGGLVAIFIENGKVKSYALFKQMLVLRDLRWSLLEKYSCKASKLHLKPRRFKIFVEALEHQLLKDRKKNGRKRSSQGETFSSSAAFPNQNKSSGNDTRAVKIVVVDSHNIQKTGQGKGYLARRNSNISVSRSVISAAAIKRWEKAAMAGVSLVADAAEHLERTAGGNEADPHGGLTLLSIQAVDCSMEQSGPAHSGQVQANLQKNSGDCPVGKNVQTNVKLKLQLFPIDESTRKALEMDKHNPHLELTLSVRKKITSILEHLDRKWGSSRIASGELMLFPFNIQRENLLEYQRWSRDSVVTAADVYVMVGSPSVFRLRYGWIFGTEIQSAAAKTPSAGCDCHARENESHEALLDQTCPATVGINNQSSGICNSFDKEATSFDSGQAHGNPSQSSSVLSRGKRACDGSALRSPVDQRAYRTPVTAGEWADSLTDVSVGDLLTEAPEDVDADCVETPVVSTSRCHGDIPFACDSFDAAIAAHISSQNKMGISGFMQHSSSIWDAEETCDAFSFQKGAASTKQIPSSSDAAPPVAGEGTIGSSSACSDCNAQVLDLPEEAMAFDTMEEDPMEESPSEPQETKTSAKDLSSLTDIYWPDSLGPLEIDIPSCKYYSEDVFLSDSLNGLNRLIASSLDAFQNCSLFSLDVKGSPSSSATGPQGGGASFAGKIGTGDNPGAQSLSA</sequence>
<evidence type="ECO:0000256" key="2">
    <source>
        <dbReference type="ARBA" id="ARBA00023242"/>
    </source>
</evidence>
<keyword evidence="1" id="KW-0238">DNA-binding</keyword>
<feature type="compositionally biased region" description="Polar residues" evidence="3">
    <location>
        <begin position="113"/>
        <end position="131"/>
    </location>
</feature>
<keyword evidence="2" id="KW-0539">Nucleus</keyword>
<evidence type="ECO:0000256" key="1">
    <source>
        <dbReference type="ARBA" id="ARBA00023125"/>
    </source>
</evidence>
<feature type="region of interest" description="Disordered" evidence="3">
    <location>
        <begin position="682"/>
        <end position="716"/>
    </location>
</feature>